<dbReference type="HOGENOM" id="CLU_2235271_0_0_0"/>
<proteinExistence type="predicted"/>
<accession>E8V4A5</accession>
<dbReference type="EMBL" id="CP002467">
    <property type="protein sequence ID" value="ADV83654.1"/>
    <property type="molecule type" value="Genomic_DNA"/>
</dbReference>
<gene>
    <name evidence="1" type="ordered locus">AciPR4_2889</name>
</gene>
<reference evidence="1 2" key="1">
    <citation type="journal article" date="2012" name="Stand. Genomic Sci.">
        <title>Complete genome sequence of Terriglobus saanensis type strain SP1PR4(T), an Acidobacteria from tundra soil.</title>
        <authorList>
            <person name="Rawat S.R."/>
            <person name="Mannisto M.K."/>
            <person name="Starovoytov V."/>
            <person name="Goodwin L."/>
            <person name="Nolan M."/>
            <person name="Hauser L."/>
            <person name="Land M."/>
            <person name="Davenport K.W."/>
            <person name="Woyke T."/>
            <person name="Haggblom M.M."/>
        </authorList>
    </citation>
    <scope>NUCLEOTIDE SEQUENCE</scope>
    <source>
        <strain evidence="2">ATCC BAA-1853 / DSM 23119 / SP1PR4</strain>
    </source>
</reference>
<evidence type="ECO:0000313" key="2">
    <source>
        <dbReference type="Proteomes" id="UP000006844"/>
    </source>
</evidence>
<dbReference type="STRING" id="401053.AciPR4_2889"/>
<evidence type="ECO:0000313" key="1">
    <source>
        <dbReference type="EMBL" id="ADV83654.1"/>
    </source>
</evidence>
<keyword evidence="2" id="KW-1185">Reference proteome</keyword>
<name>E8V4A5_TERSS</name>
<protein>
    <submittedName>
        <fullName evidence="1">Uncharacterized protein</fullName>
    </submittedName>
</protein>
<organism evidence="1 2">
    <name type="scientific">Terriglobus saanensis (strain ATCC BAA-1853 / DSM 23119 / SP1PR4)</name>
    <dbReference type="NCBI Taxonomy" id="401053"/>
    <lineage>
        <taxon>Bacteria</taxon>
        <taxon>Pseudomonadati</taxon>
        <taxon>Acidobacteriota</taxon>
        <taxon>Terriglobia</taxon>
        <taxon>Terriglobales</taxon>
        <taxon>Acidobacteriaceae</taxon>
        <taxon>Terriglobus</taxon>
    </lineage>
</organism>
<dbReference type="KEGG" id="tsa:AciPR4_2889"/>
<dbReference type="AlphaFoldDB" id="E8V4A5"/>
<sequence length="105" mass="11997">MSAKPNDLQLNLAYQNPGQDFRMSCRIHKHNAVTPWMKTMNSRSRQEPATSSSPLDRTIVLEMCAELARVGYGILEDLPVVNSQNFHLKSGEIYWLGPHEVMRIQ</sequence>
<dbReference type="Proteomes" id="UP000006844">
    <property type="component" value="Chromosome"/>
</dbReference>